<sequence>MNEIKTDFCIVGGGPAGLALALMLLRSGARVLVAERSLSLEREYRGEILQPGGLLLLDQLGVLEGAQNRGCFRHSKFRLVEGDRTQLDIDYRKLPEPYNYLLSIPQRHLLSELLDRCRAYEGFTLLAGGKASALREEGGAVRGILAKGPEGEFTVHSHCVIGADGRYSKIRRLADIEHERNDVFDFDVLWFKLPAPPPTDRDPDVQIFRYEGSPVIVYHSWPGSVQIGWTLPHKGYREVAKHGIEHVREEIARAVPPYAGLIRSGLTSLHDLTLLDVFAGAAKSWVRDGLVLAGDSAHTHSPLGAQGINLALQDAALLHPVLMESLRENTADAGFLRRYEDARRGDIDTVMRMQVMQAKGMFARGSGPAAVLRPLIGKLITKTPIGMKITRRIAYGPTPVRVRTDLFTTD</sequence>
<dbReference type="GO" id="GO:0071949">
    <property type="term" value="F:FAD binding"/>
    <property type="evidence" value="ECO:0007669"/>
    <property type="project" value="InterPro"/>
</dbReference>
<dbReference type="PRINTS" id="PR00420">
    <property type="entry name" value="RNGMNOXGNASE"/>
</dbReference>
<organism evidence="3 5">
    <name type="scientific">Streptomyces griseochromogenes</name>
    <dbReference type="NCBI Taxonomy" id="68214"/>
    <lineage>
        <taxon>Bacteria</taxon>
        <taxon>Bacillati</taxon>
        <taxon>Actinomycetota</taxon>
        <taxon>Actinomycetes</taxon>
        <taxon>Kitasatosporales</taxon>
        <taxon>Streptomycetaceae</taxon>
        <taxon>Streptomyces</taxon>
    </lineage>
</organism>
<evidence type="ECO:0000313" key="6">
    <source>
        <dbReference type="Proteomes" id="UP001519309"/>
    </source>
</evidence>
<dbReference type="GO" id="GO:0004497">
    <property type="term" value="F:monooxygenase activity"/>
    <property type="evidence" value="ECO:0007669"/>
    <property type="project" value="UniProtKB-KW"/>
</dbReference>
<dbReference type="OrthoDB" id="9791689at2"/>
<reference evidence="4 6" key="2">
    <citation type="submission" date="2021-03" db="EMBL/GenBank/DDBJ databases">
        <title>Genomic Encyclopedia of Type Strains, Phase IV (KMG-IV): sequencing the most valuable type-strain genomes for metagenomic binning, comparative biology and taxonomic classification.</title>
        <authorList>
            <person name="Goeker M."/>
        </authorList>
    </citation>
    <scope>NUCLEOTIDE SEQUENCE [LARGE SCALE GENOMIC DNA]</scope>
    <source>
        <strain evidence="4 6">DSM 40499</strain>
    </source>
</reference>
<dbReference type="PANTHER" id="PTHR43476:SF5">
    <property type="entry name" value="FAD-DEPENDENT MONOOXYGENASE"/>
    <property type="match status" value="1"/>
</dbReference>
<feature type="domain" description="FAD-binding" evidence="2">
    <location>
        <begin position="5"/>
        <end position="347"/>
    </location>
</feature>
<name>A0A1B1BB52_9ACTN</name>
<gene>
    <name evidence="3" type="ORF">AVL59_46200</name>
    <name evidence="4" type="ORF">J2Z21_004072</name>
</gene>
<dbReference type="AlphaFoldDB" id="A0A1B1BB52"/>
<keyword evidence="6" id="KW-1185">Reference proteome</keyword>
<dbReference type="Proteomes" id="UP001519309">
    <property type="component" value="Unassembled WGS sequence"/>
</dbReference>
<evidence type="ECO:0000313" key="3">
    <source>
        <dbReference type="EMBL" id="ANP56027.1"/>
    </source>
</evidence>
<dbReference type="Pfam" id="PF01494">
    <property type="entry name" value="FAD_binding_3"/>
    <property type="match status" value="1"/>
</dbReference>
<dbReference type="RefSeq" id="WP_067316387.1">
    <property type="nucleotide sequence ID" value="NZ_CP016279.1"/>
</dbReference>
<dbReference type="InterPro" id="IPR036188">
    <property type="entry name" value="FAD/NAD-bd_sf"/>
</dbReference>
<dbReference type="Gene3D" id="3.50.50.60">
    <property type="entry name" value="FAD/NAD(P)-binding domain"/>
    <property type="match status" value="2"/>
</dbReference>
<dbReference type="EC" id="1.14.-.-" evidence="4"/>
<dbReference type="KEGG" id="sgs:AVL59_46200"/>
<proteinExistence type="predicted"/>
<dbReference type="SUPFAM" id="SSF51905">
    <property type="entry name" value="FAD/NAD(P)-binding domain"/>
    <property type="match status" value="1"/>
</dbReference>
<keyword evidence="3" id="KW-0503">Monooxygenase</keyword>
<dbReference type="InterPro" id="IPR050631">
    <property type="entry name" value="PheA/TfdB_FAD_monoxygenase"/>
</dbReference>
<dbReference type="EMBL" id="JAGGLP010000007">
    <property type="protein sequence ID" value="MBP2051122.1"/>
    <property type="molecule type" value="Genomic_DNA"/>
</dbReference>
<evidence type="ECO:0000256" key="1">
    <source>
        <dbReference type="ARBA" id="ARBA00023002"/>
    </source>
</evidence>
<dbReference type="EMBL" id="CP016279">
    <property type="protein sequence ID" value="ANP56027.1"/>
    <property type="molecule type" value="Genomic_DNA"/>
</dbReference>
<accession>A0A1B1BB52</accession>
<evidence type="ECO:0000259" key="2">
    <source>
        <dbReference type="Pfam" id="PF01494"/>
    </source>
</evidence>
<evidence type="ECO:0000313" key="5">
    <source>
        <dbReference type="Proteomes" id="UP000092659"/>
    </source>
</evidence>
<reference evidence="3 5" key="1">
    <citation type="submission" date="2016-06" db="EMBL/GenBank/DDBJ databases">
        <title>Complete genome sequence of Streptomyces griseochromogenes ATCC 14511, the Blasticidin S producer.</title>
        <authorList>
            <person name="Wu L."/>
        </authorList>
    </citation>
    <scope>NUCLEOTIDE SEQUENCE [LARGE SCALE GENOMIC DNA]</scope>
    <source>
        <strain evidence="3 5">ATCC 14511</strain>
    </source>
</reference>
<keyword evidence="1 4" id="KW-0560">Oxidoreductase</keyword>
<evidence type="ECO:0000313" key="4">
    <source>
        <dbReference type="EMBL" id="MBP2051122.1"/>
    </source>
</evidence>
<dbReference type="STRING" id="68214.AVL59_46200"/>
<dbReference type="PANTHER" id="PTHR43476">
    <property type="entry name" value="3-(3-HYDROXY-PHENYL)PROPIONATE/3-HYDROXYCINNAMIC ACID HYDROXYLASE"/>
    <property type="match status" value="1"/>
</dbReference>
<protein>
    <submittedName>
        <fullName evidence="3 4">Monooxygenase</fullName>
        <ecNumber evidence="4">1.14.-.-</ecNumber>
    </submittedName>
</protein>
<dbReference type="Proteomes" id="UP000092659">
    <property type="component" value="Chromosome"/>
</dbReference>
<dbReference type="InterPro" id="IPR002938">
    <property type="entry name" value="FAD-bd"/>
</dbReference>